<evidence type="ECO:0000256" key="1">
    <source>
        <dbReference type="ARBA" id="ARBA00004479"/>
    </source>
</evidence>
<dbReference type="AlphaFoldDB" id="A0ABD3WAD1"/>
<evidence type="ECO:0000256" key="2">
    <source>
        <dbReference type="ARBA" id="ARBA00023136"/>
    </source>
</evidence>
<feature type="domain" description="Ig-like" evidence="7">
    <location>
        <begin position="220"/>
        <end position="322"/>
    </location>
</feature>
<dbReference type="InterPro" id="IPR007110">
    <property type="entry name" value="Ig-like_dom"/>
</dbReference>
<dbReference type="InterPro" id="IPR051275">
    <property type="entry name" value="Cell_adhesion_signaling"/>
</dbReference>
<comment type="caution">
    <text evidence="8">The sequence shown here is derived from an EMBL/GenBank/DDBJ whole genome shotgun (WGS) entry which is preliminary data.</text>
</comment>
<keyword evidence="9" id="KW-1185">Reference proteome</keyword>
<dbReference type="InterPro" id="IPR003599">
    <property type="entry name" value="Ig_sub"/>
</dbReference>
<dbReference type="InterPro" id="IPR036179">
    <property type="entry name" value="Ig-like_dom_sf"/>
</dbReference>
<dbReference type="SUPFAM" id="SSF48726">
    <property type="entry name" value="Immunoglobulin"/>
    <property type="match status" value="3"/>
</dbReference>
<evidence type="ECO:0000256" key="4">
    <source>
        <dbReference type="ARBA" id="ARBA00023180"/>
    </source>
</evidence>
<dbReference type="CDD" id="cd00096">
    <property type="entry name" value="Ig"/>
    <property type="match status" value="1"/>
</dbReference>
<feature type="chain" id="PRO_5044774330" description="Ig-like domain-containing protein" evidence="6">
    <location>
        <begin position="30"/>
        <end position="329"/>
    </location>
</feature>
<dbReference type="Pfam" id="PF13927">
    <property type="entry name" value="Ig_3"/>
    <property type="match status" value="1"/>
</dbReference>
<feature type="domain" description="Ig-like" evidence="7">
    <location>
        <begin position="130"/>
        <end position="216"/>
    </location>
</feature>
<evidence type="ECO:0000256" key="3">
    <source>
        <dbReference type="ARBA" id="ARBA00023157"/>
    </source>
</evidence>
<dbReference type="PROSITE" id="PS50835">
    <property type="entry name" value="IG_LIKE"/>
    <property type="match status" value="2"/>
</dbReference>
<evidence type="ECO:0000313" key="9">
    <source>
        <dbReference type="Proteomes" id="UP001634394"/>
    </source>
</evidence>
<keyword evidence="3" id="KW-1015">Disulfide bond</keyword>
<accession>A0ABD3WAD1</accession>
<dbReference type="Proteomes" id="UP001634394">
    <property type="component" value="Unassembled WGS sequence"/>
</dbReference>
<keyword evidence="6" id="KW-0732">Signal</keyword>
<dbReference type="SMART" id="SM00409">
    <property type="entry name" value="IG"/>
    <property type="match status" value="3"/>
</dbReference>
<organism evidence="8 9">
    <name type="scientific">Sinanodonta woodiana</name>
    <name type="common">Chinese pond mussel</name>
    <name type="synonym">Anodonta woodiana</name>
    <dbReference type="NCBI Taxonomy" id="1069815"/>
    <lineage>
        <taxon>Eukaryota</taxon>
        <taxon>Metazoa</taxon>
        <taxon>Spiralia</taxon>
        <taxon>Lophotrochozoa</taxon>
        <taxon>Mollusca</taxon>
        <taxon>Bivalvia</taxon>
        <taxon>Autobranchia</taxon>
        <taxon>Heteroconchia</taxon>
        <taxon>Palaeoheterodonta</taxon>
        <taxon>Unionida</taxon>
        <taxon>Unionoidea</taxon>
        <taxon>Unionidae</taxon>
        <taxon>Unioninae</taxon>
        <taxon>Sinanodonta</taxon>
    </lineage>
</organism>
<gene>
    <name evidence="8" type="ORF">ACJMK2_038896</name>
</gene>
<dbReference type="SMART" id="SM00408">
    <property type="entry name" value="IGc2"/>
    <property type="match status" value="2"/>
</dbReference>
<dbReference type="InterPro" id="IPR003598">
    <property type="entry name" value="Ig_sub2"/>
</dbReference>
<protein>
    <recommendedName>
        <fullName evidence="7">Ig-like domain-containing protein</fullName>
    </recommendedName>
</protein>
<evidence type="ECO:0000256" key="6">
    <source>
        <dbReference type="SAM" id="SignalP"/>
    </source>
</evidence>
<name>A0ABD3WAD1_SINWO</name>
<dbReference type="Pfam" id="PF07679">
    <property type="entry name" value="I-set"/>
    <property type="match status" value="1"/>
</dbReference>
<keyword evidence="4" id="KW-0325">Glycoprotein</keyword>
<evidence type="ECO:0000256" key="5">
    <source>
        <dbReference type="ARBA" id="ARBA00023319"/>
    </source>
</evidence>
<dbReference type="GO" id="GO:0016020">
    <property type="term" value="C:membrane"/>
    <property type="evidence" value="ECO:0007669"/>
    <property type="project" value="UniProtKB-SubCell"/>
</dbReference>
<keyword evidence="5" id="KW-0393">Immunoglobulin domain</keyword>
<dbReference type="PANTHER" id="PTHR11640">
    <property type="entry name" value="NEPHRIN"/>
    <property type="match status" value="1"/>
</dbReference>
<dbReference type="Gene3D" id="2.60.40.10">
    <property type="entry name" value="Immunoglobulins"/>
    <property type="match status" value="3"/>
</dbReference>
<comment type="subcellular location">
    <subcellularLocation>
        <location evidence="1">Membrane</location>
        <topology evidence="1">Single-pass type I membrane protein</topology>
    </subcellularLocation>
</comment>
<proteinExistence type="predicted"/>
<sequence>MYYRNSLKFKLTLTTRIILFLGVVTCTGSQEIKTQIGKREILGPCKNDKSVLNSSVMWEVHKDGKKTYTVTEKRSFDGGRVRIDTNPYGESNLEINPVRKTDTGRYICKTGPTGNMVTHTNIELIVQFGPKLSWESINRTMHEGETGELWCNASGIPKPTIEWFRKFRVNNDTRYENIGISGNMLRIHNITRYAKDIYKCHASNELGSAEGFINVDVLFPAELEVFEEELQGVNGDLNVEMACAVTANPMVNIVWYKGDEENHIQENNWKYKIQNEDDMKEYYYTTISILKKVYPLEHADFDTYYCKAQNDTGHDIASKAINLARRPEK</sequence>
<dbReference type="EMBL" id="JBJQND010000007">
    <property type="protein sequence ID" value="KAL3870864.1"/>
    <property type="molecule type" value="Genomic_DNA"/>
</dbReference>
<dbReference type="InterPro" id="IPR013098">
    <property type="entry name" value="Ig_I-set"/>
</dbReference>
<dbReference type="InterPro" id="IPR013783">
    <property type="entry name" value="Ig-like_fold"/>
</dbReference>
<evidence type="ECO:0000313" key="8">
    <source>
        <dbReference type="EMBL" id="KAL3870864.1"/>
    </source>
</evidence>
<feature type="signal peptide" evidence="6">
    <location>
        <begin position="1"/>
        <end position="29"/>
    </location>
</feature>
<evidence type="ECO:0000259" key="7">
    <source>
        <dbReference type="PROSITE" id="PS50835"/>
    </source>
</evidence>
<reference evidence="8 9" key="1">
    <citation type="submission" date="2024-11" db="EMBL/GenBank/DDBJ databases">
        <title>Chromosome-level genome assembly of the freshwater bivalve Anodonta woodiana.</title>
        <authorList>
            <person name="Chen X."/>
        </authorList>
    </citation>
    <scope>NUCLEOTIDE SEQUENCE [LARGE SCALE GENOMIC DNA]</scope>
    <source>
        <strain evidence="8">MN2024</strain>
        <tissue evidence="8">Gills</tissue>
    </source>
</reference>
<keyword evidence="2" id="KW-0472">Membrane</keyword>